<keyword evidence="1" id="KW-0343">GTPase activation</keyword>
<dbReference type="EMBL" id="BDEQ01000001">
    <property type="protein sequence ID" value="GAT95890.1"/>
    <property type="molecule type" value="Genomic_DNA"/>
</dbReference>
<evidence type="ECO:0000259" key="3">
    <source>
        <dbReference type="PROSITE" id="PS50085"/>
    </source>
</evidence>
<name>A0A5K1UMX1_ENTHI</name>
<dbReference type="InterPro" id="IPR035974">
    <property type="entry name" value="Rap/Ran-GAP_sf"/>
</dbReference>
<reference evidence="4 5" key="1">
    <citation type="submission" date="2016-05" db="EMBL/GenBank/DDBJ databases">
        <title>First whole genome sequencing of Entamoeba histolytica HM1:IMSS-clone-6.</title>
        <authorList>
            <person name="Mukherjee Avik.K."/>
            <person name="Izumyama S."/>
            <person name="Nakada-Tsukui K."/>
            <person name="Nozaki T."/>
        </authorList>
    </citation>
    <scope>NUCLEOTIDE SEQUENCE [LARGE SCALE GENOMIC DNA]</scope>
    <source>
        <strain evidence="4 5">HM1:IMSS clone 6</strain>
    </source>
</reference>
<evidence type="ECO:0000256" key="2">
    <source>
        <dbReference type="SAM" id="MobiDB-lite"/>
    </source>
</evidence>
<dbReference type="VEuPathDB" id="AmoebaDB:EHI_138500"/>
<organism evidence="4 5">
    <name type="scientific">Entamoeba histolytica</name>
    <dbReference type="NCBI Taxonomy" id="5759"/>
    <lineage>
        <taxon>Eukaryota</taxon>
        <taxon>Amoebozoa</taxon>
        <taxon>Evosea</taxon>
        <taxon>Archamoebae</taxon>
        <taxon>Mastigamoebida</taxon>
        <taxon>Entamoebidae</taxon>
        <taxon>Entamoeba</taxon>
    </lineage>
</organism>
<dbReference type="VEuPathDB" id="AmoebaDB:EHI5A_028700"/>
<dbReference type="InterPro" id="IPR000331">
    <property type="entry name" value="Rap/Ran_GAP_dom"/>
</dbReference>
<dbReference type="PROSITE" id="PS50085">
    <property type="entry name" value="RAPGAP"/>
    <property type="match status" value="1"/>
</dbReference>
<dbReference type="VEuPathDB" id="AmoebaDB:EHI8A_010580"/>
<dbReference type="PANTHER" id="PTHR15711">
    <property type="entry name" value="RAP GTPASE-ACTIVATING PROTEIN"/>
    <property type="match status" value="1"/>
</dbReference>
<gene>
    <name evidence="4" type="ORF">CL6EHI_138500</name>
</gene>
<protein>
    <submittedName>
        <fullName evidence="4">Rap ran GTPase-activating protein putative</fullName>
    </submittedName>
</protein>
<dbReference type="GO" id="GO:0051056">
    <property type="term" value="P:regulation of small GTPase mediated signal transduction"/>
    <property type="evidence" value="ECO:0007669"/>
    <property type="project" value="InterPro"/>
</dbReference>
<evidence type="ECO:0000313" key="4">
    <source>
        <dbReference type="EMBL" id="GAT95890.1"/>
    </source>
</evidence>
<accession>A0A5K1UMX1</accession>
<evidence type="ECO:0000256" key="1">
    <source>
        <dbReference type="ARBA" id="ARBA00022468"/>
    </source>
</evidence>
<dbReference type="InterPro" id="IPR050989">
    <property type="entry name" value="Rap1_Ran_GAP"/>
</dbReference>
<feature type="domain" description="Rap-GAP" evidence="3">
    <location>
        <begin position="381"/>
        <end position="600"/>
    </location>
</feature>
<evidence type="ECO:0000313" key="5">
    <source>
        <dbReference type="Proteomes" id="UP000078387"/>
    </source>
</evidence>
<dbReference type="Gene3D" id="3.40.50.11210">
    <property type="entry name" value="Rap/Ran-GAP"/>
    <property type="match status" value="1"/>
</dbReference>
<dbReference type="Proteomes" id="UP000078387">
    <property type="component" value="Unassembled WGS sequence"/>
</dbReference>
<comment type="caution">
    <text evidence="4">The sequence shown here is derived from an EMBL/GenBank/DDBJ whole genome shotgun (WGS) entry which is preliminary data.</text>
</comment>
<dbReference type="GO" id="GO:0005096">
    <property type="term" value="F:GTPase activator activity"/>
    <property type="evidence" value="ECO:0007669"/>
    <property type="project" value="UniProtKB-KW"/>
</dbReference>
<dbReference type="GO" id="GO:0005737">
    <property type="term" value="C:cytoplasm"/>
    <property type="evidence" value="ECO:0007669"/>
    <property type="project" value="TreeGrafter"/>
</dbReference>
<dbReference type="SUPFAM" id="SSF111347">
    <property type="entry name" value="Rap/Ran-GAP"/>
    <property type="match status" value="1"/>
</dbReference>
<dbReference type="PANTHER" id="PTHR15711:SF22">
    <property type="entry name" value="RAP-GAP DOMAIN-CONTAINING PROTEIN"/>
    <property type="match status" value="1"/>
</dbReference>
<dbReference type="OMA" id="NHIFIVI"/>
<dbReference type="VEuPathDB" id="AmoebaDB:EHI7A_013680"/>
<proteinExistence type="predicted"/>
<dbReference type="AlphaFoldDB" id="A0A5K1UMX1"/>
<sequence>MSETPRRRFSFFTKASNDKKKRASTHSFFRKESPTISSVTRSEPSTPISCSITTTQQRPLNQIHPSLSSEHLVKQPGSLKVELDLDSRKSSETMPTSETNSLTESKIYKGTKEVKSIQKFFGGSKSSEVKEKESCKTVQLSKISRRSFINLNKYTKISSFEKEDNQLISNIQDSLGIGFIENEQNLSYEKEIEIIFSNQSIPIYSSLIPSLVYPNKRLIKTQSSFKVFIDSSIQHKHKTYDCWSSLLLPEELWTDNVYHPFNIIDEDLSPNYHIELNNNSISDKTDLNQYEIINIDDNYKFFKELFFGKSQTQFYVFRDNVTILCYQKILFLQFIIVFNNKGIHRVLLTNDDECSKWWQTVNGFKEKPIKLKPKIKFQEELLLFESKLVVTQYKFGVIYMKNNQRSEEEAYENNECSPAFWKFMNLIGTKKPLKGWQNFSGGLDTINGKTGEFMYYQYYDKFNFEIVYHVAPLLPYYNGEEQLERKRFIGNDIVVIIFKEQNDEHDCFDPRVISSNFNHIFIVVTPESNDSLNERYKINVVCKSCIKPFPPFIEDKWYCHSIEFSDFLIRKLINGDRTAINCSPFIERMIHSNERLLKHIVTSSQ</sequence>
<dbReference type="Pfam" id="PF02145">
    <property type="entry name" value="Rap_GAP"/>
    <property type="match status" value="1"/>
</dbReference>
<dbReference type="VEuPathDB" id="AmoebaDB:KM1_022780"/>
<feature type="region of interest" description="Disordered" evidence="2">
    <location>
        <begin position="1"/>
        <end position="48"/>
    </location>
</feature>